<dbReference type="Proteomes" id="UP001596915">
    <property type="component" value="Unassembled WGS sequence"/>
</dbReference>
<sequence length="117" mass="12594">MQPSPAAGVDPSDPDVKAPQVWAGIDVGKGHQWTSVVDADGYPLWNRKVINSEPDILTVFVEVMDTADHVTWVLDLVDGPTALLLRILANHGQSPRYVTGSRFAAFKKSVSAKASPT</sequence>
<dbReference type="Pfam" id="PF01548">
    <property type="entry name" value="DEDD_Tnp_IS110"/>
    <property type="match status" value="1"/>
</dbReference>
<keyword evidence="3" id="KW-1185">Reference proteome</keyword>
<evidence type="ECO:0000259" key="1">
    <source>
        <dbReference type="Pfam" id="PF01548"/>
    </source>
</evidence>
<gene>
    <name evidence="2" type="ORF">ACFQ2K_09455</name>
</gene>
<comment type="caution">
    <text evidence="2">The sequence shown here is derived from an EMBL/GenBank/DDBJ whole genome shotgun (WGS) entry which is preliminary data.</text>
</comment>
<accession>A0ABW2WP36</accession>
<evidence type="ECO:0000313" key="3">
    <source>
        <dbReference type="Proteomes" id="UP001596915"/>
    </source>
</evidence>
<dbReference type="EMBL" id="JBHTGL010000008">
    <property type="protein sequence ID" value="MFD0623000.1"/>
    <property type="molecule type" value="Genomic_DNA"/>
</dbReference>
<proteinExistence type="predicted"/>
<protein>
    <submittedName>
        <fullName evidence="2">Transposase</fullName>
    </submittedName>
</protein>
<dbReference type="InterPro" id="IPR002525">
    <property type="entry name" value="Transp_IS110-like_N"/>
</dbReference>
<feature type="domain" description="Transposase IS110-like N-terminal" evidence="1">
    <location>
        <begin position="23"/>
        <end position="109"/>
    </location>
</feature>
<evidence type="ECO:0000313" key="2">
    <source>
        <dbReference type="EMBL" id="MFD0623000.1"/>
    </source>
</evidence>
<organism evidence="2 3">
    <name type="scientific">Streptomyces sanglieri</name>
    <dbReference type="NCBI Taxonomy" id="193460"/>
    <lineage>
        <taxon>Bacteria</taxon>
        <taxon>Bacillati</taxon>
        <taxon>Actinomycetota</taxon>
        <taxon>Actinomycetes</taxon>
        <taxon>Kitasatosporales</taxon>
        <taxon>Streptomycetaceae</taxon>
        <taxon>Streptomyces</taxon>
    </lineage>
</organism>
<name>A0ABW2WP36_9ACTN</name>
<reference evidence="3" key="1">
    <citation type="journal article" date="2019" name="Int. J. Syst. Evol. Microbiol.">
        <title>The Global Catalogue of Microorganisms (GCM) 10K type strain sequencing project: providing services to taxonomists for standard genome sequencing and annotation.</title>
        <authorList>
            <consortium name="The Broad Institute Genomics Platform"/>
            <consortium name="The Broad Institute Genome Sequencing Center for Infectious Disease"/>
            <person name="Wu L."/>
            <person name="Ma J."/>
        </authorList>
    </citation>
    <scope>NUCLEOTIDE SEQUENCE [LARGE SCALE GENOMIC DNA]</scope>
    <source>
        <strain evidence="3">JCM 12607</strain>
    </source>
</reference>